<evidence type="ECO:0000313" key="2">
    <source>
        <dbReference type="EMBL" id="MBA5728446.1"/>
    </source>
</evidence>
<dbReference type="EMBL" id="JACAOA010000003">
    <property type="protein sequence ID" value="MBA5728446.1"/>
    <property type="molecule type" value="Genomic_DNA"/>
</dbReference>
<dbReference type="Pfam" id="PF13333">
    <property type="entry name" value="rve_2"/>
    <property type="match status" value="1"/>
</dbReference>
<comment type="caution">
    <text evidence="2">The sequence shown here is derived from an EMBL/GenBank/DDBJ whole genome shotgun (WGS) entry which is preliminary data.</text>
</comment>
<name>A0A839A2M7_9LACT</name>
<reference evidence="2 3" key="1">
    <citation type="submission" date="2020-06" db="EMBL/GenBank/DDBJ databases">
        <title>Reclassification of Facklamia ignava, Facklamia soureckii and Facklami tabacinasalis as Falseniella iganva gen. nov., comb. nov., Hutsoniella ignava gen. nov., comb. nov., and Ruoffia tabacinasalis gen. nov., comb. nov and description of Ruoffia haltotolerans sp. nov., isolated from hypersaline Inland Sea of Qatar.</title>
        <authorList>
            <person name="Fotedar R."/>
            <person name="Sankaranarayanan K."/>
            <person name="Lawson P."/>
            <person name="Caldwell M."/>
            <person name="Zeyara A."/>
            <person name="Al Malki A."/>
            <person name="Ali M."/>
        </authorList>
    </citation>
    <scope>NUCLEOTIDE SEQUENCE [LARGE SCALE GENOMIC DNA]</scope>
    <source>
        <strain evidence="2 3">INB8</strain>
    </source>
</reference>
<proteinExistence type="predicted"/>
<dbReference type="InterPro" id="IPR001584">
    <property type="entry name" value="Integrase_cat-core"/>
</dbReference>
<gene>
    <name evidence="2" type="ORF">HW423_01405</name>
</gene>
<accession>A0A839A2M7</accession>
<dbReference type="GO" id="GO:0015074">
    <property type="term" value="P:DNA integration"/>
    <property type="evidence" value="ECO:0007669"/>
    <property type="project" value="InterPro"/>
</dbReference>
<dbReference type="Proteomes" id="UP000571018">
    <property type="component" value="Unassembled WGS sequence"/>
</dbReference>
<dbReference type="RefSeq" id="WP_218930179.1">
    <property type="nucleotide sequence ID" value="NZ_JACAOA010000003.1"/>
</dbReference>
<protein>
    <submittedName>
        <fullName evidence="2">IS3 family transposase</fullName>
    </submittedName>
</protein>
<dbReference type="AlphaFoldDB" id="A0A839A2M7"/>
<evidence type="ECO:0000259" key="1">
    <source>
        <dbReference type="Pfam" id="PF13333"/>
    </source>
</evidence>
<feature type="domain" description="Integrase catalytic" evidence="1">
    <location>
        <begin position="5"/>
        <end position="37"/>
    </location>
</feature>
<organism evidence="2 3">
    <name type="scientific">Ruoffia halotolerans</name>
    <dbReference type="NCBI Taxonomy" id="2748684"/>
    <lineage>
        <taxon>Bacteria</taxon>
        <taxon>Bacillati</taxon>
        <taxon>Bacillota</taxon>
        <taxon>Bacilli</taxon>
        <taxon>Lactobacillales</taxon>
        <taxon>Aerococcaceae</taxon>
        <taxon>Ruoffia</taxon>
    </lineage>
</organism>
<evidence type="ECO:0000313" key="3">
    <source>
        <dbReference type="Proteomes" id="UP000571018"/>
    </source>
</evidence>
<keyword evidence="3" id="KW-1185">Reference proteome</keyword>
<sequence>MQADLDLGLFDYDSLYNNARINGSLGYLTPKAYKDQNIAILSTA</sequence>